<dbReference type="PROSITE" id="PS50931">
    <property type="entry name" value="HTH_LYSR"/>
    <property type="match status" value="1"/>
</dbReference>
<evidence type="ECO:0000256" key="2">
    <source>
        <dbReference type="ARBA" id="ARBA00023015"/>
    </source>
</evidence>
<dbReference type="SUPFAM" id="SSF46785">
    <property type="entry name" value="Winged helix' DNA-binding domain"/>
    <property type="match status" value="1"/>
</dbReference>
<evidence type="ECO:0000313" key="6">
    <source>
        <dbReference type="Proteomes" id="UP001589813"/>
    </source>
</evidence>
<dbReference type="PANTHER" id="PTHR30126">
    <property type="entry name" value="HTH-TYPE TRANSCRIPTIONAL REGULATOR"/>
    <property type="match status" value="1"/>
</dbReference>
<keyword evidence="6" id="KW-1185">Reference proteome</keyword>
<gene>
    <name evidence="5" type="ORF">ACFFJP_08125</name>
</gene>
<evidence type="ECO:0000256" key="1">
    <source>
        <dbReference type="ARBA" id="ARBA00009437"/>
    </source>
</evidence>
<dbReference type="RefSeq" id="WP_377242261.1">
    <property type="nucleotide sequence ID" value="NZ_JBHLXP010000001.1"/>
</dbReference>
<organism evidence="5 6">
    <name type="scientific">Rheinheimera tilapiae</name>
    <dbReference type="NCBI Taxonomy" id="875043"/>
    <lineage>
        <taxon>Bacteria</taxon>
        <taxon>Pseudomonadati</taxon>
        <taxon>Pseudomonadota</taxon>
        <taxon>Gammaproteobacteria</taxon>
        <taxon>Chromatiales</taxon>
        <taxon>Chromatiaceae</taxon>
        <taxon>Rheinheimera</taxon>
    </lineage>
</organism>
<dbReference type="Gene3D" id="1.10.10.10">
    <property type="entry name" value="Winged helix-like DNA-binding domain superfamily/Winged helix DNA-binding domain"/>
    <property type="match status" value="1"/>
</dbReference>
<feature type="domain" description="HTH lysR-type" evidence="4">
    <location>
        <begin position="1"/>
        <end position="58"/>
    </location>
</feature>
<accession>A0ABV6BBS4</accession>
<sequence length="253" mass="27861">MDTELLKTFLEVQKTRHFGKAAENLYLTQSAVSFRIRQLEQSLGVALFSRHRNNIQLTEAGELLLPHAEAVISALQAARTQLQQQSSLPQRLTVAVEPGLQYLAAELLEALVVNIETAVHLQVLDAATACSRQADVVLCANPDSTADAAYKTIVWRSVVLTAVGPVGSTAQAEGRLDWAGRLPQLSKAPLAFCCSDPRLLRQWLARSNGTAFLPQMLAQELCHTGLYKLLAMPEQQISVQLWLRDGAPIRWQD</sequence>
<dbReference type="InterPro" id="IPR036388">
    <property type="entry name" value="WH-like_DNA-bd_sf"/>
</dbReference>
<dbReference type="InterPro" id="IPR000847">
    <property type="entry name" value="LysR_HTH_N"/>
</dbReference>
<reference evidence="5 6" key="1">
    <citation type="submission" date="2024-09" db="EMBL/GenBank/DDBJ databases">
        <authorList>
            <person name="Sun Q."/>
            <person name="Mori K."/>
        </authorList>
    </citation>
    <scope>NUCLEOTIDE SEQUENCE [LARGE SCALE GENOMIC DNA]</scope>
    <source>
        <strain evidence="5 6">KCTC 23315</strain>
    </source>
</reference>
<proteinExistence type="inferred from homology"/>
<evidence type="ECO:0000259" key="4">
    <source>
        <dbReference type="PROSITE" id="PS50931"/>
    </source>
</evidence>
<protein>
    <submittedName>
        <fullName evidence="5">LysR family transcriptional regulator</fullName>
    </submittedName>
</protein>
<comment type="caution">
    <text evidence="5">The sequence shown here is derived from an EMBL/GenBank/DDBJ whole genome shotgun (WGS) entry which is preliminary data.</text>
</comment>
<evidence type="ECO:0000256" key="3">
    <source>
        <dbReference type="ARBA" id="ARBA00023163"/>
    </source>
</evidence>
<comment type="similarity">
    <text evidence="1">Belongs to the LysR transcriptional regulatory family.</text>
</comment>
<dbReference type="PANTHER" id="PTHR30126:SF21">
    <property type="entry name" value="TRANSCRIPTIONAL REGULATOR-RELATED"/>
    <property type="match status" value="1"/>
</dbReference>
<keyword evidence="2" id="KW-0805">Transcription regulation</keyword>
<dbReference type="PRINTS" id="PR00039">
    <property type="entry name" value="HTHLYSR"/>
</dbReference>
<name>A0ABV6BBS4_9GAMM</name>
<dbReference type="EMBL" id="JBHLXP010000001">
    <property type="protein sequence ID" value="MFC0048252.1"/>
    <property type="molecule type" value="Genomic_DNA"/>
</dbReference>
<dbReference type="Pfam" id="PF00126">
    <property type="entry name" value="HTH_1"/>
    <property type="match status" value="1"/>
</dbReference>
<keyword evidence="3" id="KW-0804">Transcription</keyword>
<evidence type="ECO:0000313" key="5">
    <source>
        <dbReference type="EMBL" id="MFC0048252.1"/>
    </source>
</evidence>
<dbReference type="InterPro" id="IPR036390">
    <property type="entry name" value="WH_DNA-bd_sf"/>
</dbReference>
<dbReference type="Proteomes" id="UP001589813">
    <property type="component" value="Unassembled WGS sequence"/>
</dbReference>